<evidence type="ECO:0000313" key="3">
    <source>
        <dbReference type="Proteomes" id="UP000308730"/>
    </source>
</evidence>
<feature type="region of interest" description="Disordered" evidence="1">
    <location>
        <begin position="1"/>
        <end position="55"/>
    </location>
</feature>
<evidence type="ECO:0000313" key="2">
    <source>
        <dbReference type="EMBL" id="THH31965.1"/>
    </source>
</evidence>
<gene>
    <name evidence="2" type="ORF">EUX98_g2235</name>
</gene>
<protein>
    <submittedName>
        <fullName evidence="2">Uncharacterized protein</fullName>
    </submittedName>
</protein>
<name>A0A4S4N105_9APHY</name>
<organism evidence="2 3">
    <name type="scientific">Antrodiella citrinella</name>
    <dbReference type="NCBI Taxonomy" id="2447956"/>
    <lineage>
        <taxon>Eukaryota</taxon>
        <taxon>Fungi</taxon>
        <taxon>Dikarya</taxon>
        <taxon>Basidiomycota</taxon>
        <taxon>Agaricomycotina</taxon>
        <taxon>Agaricomycetes</taxon>
        <taxon>Polyporales</taxon>
        <taxon>Steccherinaceae</taxon>
        <taxon>Antrodiella</taxon>
    </lineage>
</organism>
<sequence length="118" mass="12083">MRRTIFEQPETSAESPTIRAGPELPFFMGGSGRMSGSSSPLAGLPATMTTSPTEAEGDLSSIGLAAMGALETPKYSPGYLGPDPFGTPKSHRLSNLSLDADVDVVITPPSPIGTGFAA</sequence>
<comment type="caution">
    <text evidence="2">The sequence shown here is derived from an EMBL/GenBank/DDBJ whole genome shotgun (WGS) entry which is preliminary data.</text>
</comment>
<accession>A0A4S4N105</accession>
<dbReference type="AlphaFoldDB" id="A0A4S4N105"/>
<evidence type="ECO:0000256" key="1">
    <source>
        <dbReference type="SAM" id="MobiDB-lite"/>
    </source>
</evidence>
<dbReference type="EMBL" id="SGPM01000033">
    <property type="protein sequence ID" value="THH31965.1"/>
    <property type="molecule type" value="Genomic_DNA"/>
</dbReference>
<dbReference type="Proteomes" id="UP000308730">
    <property type="component" value="Unassembled WGS sequence"/>
</dbReference>
<proteinExistence type="predicted"/>
<reference evidence="2 3" key="1">
    <citation type="submission" date="2019-02" db="EMBL/GenBank/DDBJ databases">
        <title>Genome sequencing of the rare red list fungi Antrodiella citrinella (Flaviporus citrinellus).</title>
        <authorList>
            <person name="Buettner E."/>
            <person name="Kellner H."/>
        </authorList>
    </citation>
    <scope>NUCLEOTIDE SEQUENCE [LARGE SCALE GENOMIC DNA]</scope>
    <source>
        <strain evidence="2 3">DSM 108506</strain>
    </source>
</reference>
<keyword evidence="3" id="KW-1185">Reference proteome</keyword>